<dbReference type="EMBL" id="JABXJJ020000002">
    <property type="protein sequence ID" value="MDI5968026.1"/>
    <property type="molecule type" value="Genomic_DNA"/>
</dbReference>
<organism evidence="1">
    <name type="scientific">Streptantibioticus silvisoli</name>
    <dbReference type="NCBI Taxonomy" id="2705255"/>
    <lineage>
        <taxon>Bacteria</taxon>
        <taxon>Bacillati</taxon>
        <taxon>Actinomycetota</taxon>
        <taxon>Actinomycetes</taxon>
        <taxon>Kitasatosporales</taxon>
        <taxon>Streptomycetaceae</taxon>
        <taxon>Streptantibioticus</taxon>
    </lineage>
</organism>
<sequence>MRITVTRTGGLTGRTVSAALDTEGHPDADRLHSLARAALTPGTDARGGGAGARAGGVPDGYRYEITADGRTARCADPRLTAAQRELIRLVLERAT</sequence>
<dbReference type="RefSeq" id="WP_271314710.1">
    <property type="nucleotide sequence ID" value="NZ_JABXJJ020000002.1"/>
</dbReference>
<reference evidence="1" key="1">
    <citation type="submission" date="2023-05" db="EMBL/GenBank/DDBJ databases">
        <title>Streptantibioticus silvisoli sp. nov., acidotolerant actinomycetes 1 from pine litter.</title>
        <authorList>
            <person name="Swiecimska M."/>
            <person name="Golinska P."/>
            <person name="Sangal V."/>
            <person name="Wachnowicz B."/>
            <person name="Goodfellow M."/>
        </authorList>
    </citation>
    <scope>NUCLEOTIDE SEQUENCE</scope>
    <source>
        <strain evidence="1">SL13</strain>
    </source>
</reference>
<protein>
    <recommendedName>
        <fullName evidence="2">Metalloprotease</fullName>
    </recommendedName>
</protein>
<name>A0AA90GYP6_9ACTN</name>
<evidence type="ECO:0008006" key="2">
    <source>
        <dbReference type="Google" id="ProtNLM"/>
    </source>
</evidence>
<evidence type="ECO:0000313" key="1">
    <source>
        <dbReference type="EMBL" id="MDI5968026.1"/>
    </source>
</evidence>
<accession>A0AA90GYP6</accession>
<proteinExistence type="predicted"/>
<gene>
    <name evidence="1" type="ORF">POF50_001435</name>
</gene>
<dbReference type="Pfam" id="PF20242">
    <property type="entry name" value="Emfourin"/>
    <property type="match status" value="1"/>
</dbReference>
<comment type="caution">
    <text evidence="1">The sequence shown here is derived from an EMBL/GenBank/DDBJ whole genome shotgun (WGS) entry which is preliminary data.</text>
</comment>
<dbReference type="AlphaFoldDB" id="A0AA90GYP6"/>
<dbReference type="InterPro" id="IPR049457">
    <property type="entry name" value="Emfourin"/>
</dbReference>